<dbReference type="CDD" id="cd03364">
    <property type="entry name" value="TOPRIM_DnaG_primases"/>
    <property type="match status" value="1"/>
</dbReference>
<dbReference type="EMBL" id="JACJVN010000059">
    <property type="protein sequence ID" value="MBB6678729.1"/>
    <property type="molecule type" value="Genomic_DNA"/>
</dbReference>
<dbReference type="InterPro" id="IPR019475">
    <property type="entry name" value="DNA_primase_DnaB-bd"/>
</dbReference>
<dbReference type="GO" id="GO:0000428">
    <property type="term" value="C:DNA-directed RNA polymerase complex"/>
    <property type="evidence" value="ECO:0007669"/>
    <property type="project" value="UniProtKB-KW"/>
</dbReference>
<dbReference type="GO" id="GO:0008270">
    <property type="term" value="F:zinc ion binding"/>
    <property type="evidence" value="ECO:0007669"/>
    <property type="project" value="UniProtKB-UniRule"/>
</dbReference>
<name>A0A841TFJ6_9BACL</name>
<dbReference type="PANTHER" id="PTHR30313">
    <property type="entry name" value="DNA PRIMASE"/>
    <property type="match status" value="1"/>
</dbReference>
<evidence type="ECO:0000256" key="1">
    <source>
        <dbReference type="ARBA" id="ARBA00022478"/>
    </source>
</evidence>
<evidence type="ECO:0000256" key="7">
    <source>
        <dbReference type="ARBA" id="ARBA00022771"/>
    </source>
</evidence>
<dbReference type="GO" id="GO:0006269">
    <property type="term" value="P:DNA replication, synthesis of primer"/>
    <property type="evidence" value="ECO:0007669"/>
    <property type="project" value="UniProtKB-UniRule"/>
</dbReference>
<dbReference type="InterPro" id="IPR006171">
    <property type="entry name" value="TOPRIM_dom"/>
</dbReference>
<dbReference type="SMART" id="SM00493">
    <property type="entry name" value="TOPRIM"/>
    <property type="match status" value="1"/>
</dbReference>
<comment type="similarity">
    <text evidence="12 13">Belongs to the DnaG primase family.</text>
</comment>
<dbReference type="SMART" id="SM00400">
    <property type="entry name" value="ZnF_CHCC"/>
    <property type="match status" value="1"/>
</dbReference>
<dbReference type="InterPro" id="IPR002694">
    <property type="entry name" value="Znf_CHC2"/>
</dbReference>
<dbReference type="FunFam" id="3.90.580.10:FF:000001">
    <property type="entry name" value="DNA primase"/>
    <property type="match status" value="1"/>
</dbReference>
<dbReference type="Pfam" id="PF08275">
    <property type="entry name" value="DNAG_N"/>
    <property type="match status" value="1"/>
</dbReference>
<dbReference type="Pfam" id="PF10410">
    <property type="entry name" value="DnaB_bind"/>
    <property type="match status" value="1"/>
</dbReference>
<evidence type="ECO:0000256" key="11">
    <source>
        <dbReference type="ARBA" id="ARBA00023163"/>
    </source>
</evidence>
<keyword evidence="17" id="KW-1185">Reference proteome</keyword>
<keyword evidence="8 12" id="KW-0862">Zinc</keyword>
<evidence type="ECO:0000256" key="13">
    <source>
        <dbReference type="PIRNR" id="PIRNR002811"/>
    </source>
</evidence>
<dbReference type="GO" id="GO:0003678">
    <property type="term" value="F:DNA helicase activity"/>
    <property type="evidence" value="ECO:0007669"/>
    <property type="project" value="InterPro"/>
</dbReference>
<dbReference type="Pfam" id="PF13155">
    <property type="entry name" value="Toprim_2"/>
    <property type="match status" value="1"/>
</dbReference>
<dbReference type="FunFam" id="3.90.980.10:FF:000001">
    <property type="entry name" value="DNA primase"/>
    <property type="match status" value="1"/>
</dbReference>
<dbReference type="InterPro" id="IPR034151">
    <property type="entry name" value="TOPRIM_DnaG_bac"/>
</dbReference>
<comment type="catalytic activity">
    <reaction evidence="12">
        <text>ssDNA + n NTP = ssDNA/pppN(pN)n-1 hybrid + (n-1) diphosphate.</text>
        <dbReference type="EC" id="2.7.7.101"/>
    </reaction>
</comment>
<proteinExistence type="inferred from homology"/>
<dbReference type="InterPro" id="IPR016136">
    <property type="entry name" value="DNA_helicase_N/primase_C"/>
</dbReference>
<keyword evidence="5 12" id="KW-0235">DNA replication</keyword>
<sequence length="610" mass="68841">MNYGMIPQETIDEVLRRYDIAETVGRYVHLTKQGKYLKGLCPFHSEKTPSFTVTPEKQIYHCYGCGKGGNVIKFVMEMENETFPEAVKRMAEEAGIAVTWSHGGTDHEELTPRQKEQEKLREANEFAKKLFTFVLRNTAAGKPAMDYLRSRGFTDKLIEEFGIGYAPSRWDTLEKALARNGFDLPEMEQGGLLLKKQESEGYVDRFRDRVMFPINGNDGRAIAFAGRLMSDGQPKYLNSPETPLFAKSRTLYRLYEARGAIRKTRQAVLFEGYVDVIKAWSAGVTNGVATMGTALTADHAAVLRRFADEVIVCYDGDDAGQAAAAKSLPLLEQAGFQVRVGLLPPGMDPDEYIGSYGPEAFVREVIEGAVSAIKFKLIYLRKSHILLEDDGKIRYLRDAVKLVARQDSPTEREILLKELSQEFNISLDTLKQETADVRRQEKLGTSGDIPDGTWNNVWNEYRSGARHPPLEPAYLQAERRLISWMMQDAQTAFLVQNRMGDRFYVEDHAAVAAYLYSYYSQGNVPDVGRFISFLQDDRLERTVTAIALEDAPFDERALEDCLRTVGQASLVRDIERKKEEMLRAERAGDIALAVQIGTEIIALEKKRKEG</sequence>
<evidence type="ECO:0000256" key="12">
    <source>
        <dbReference type="HAMAP-Rule" id="MF_00974"/>
    </source>
</evidence>
<dbReference type="PANTHER" id="PTHR30313:SF2">
    <property type="entry name" value="DNA PRIMASE"/>
    <property type="match status" value="1"/>
</dbReference>
<keyword evidence="10 12" id="KW-0238">DNA-binding</keyword>
<keyword evidence="6 12" id="KW-0479">Metal-binding</keyword>
<dbReference type="InterPro" id="IPR013264">
    <property type="entry name" value="DNAG_N"/>
</dbReference>
<dbReference type="AlphaFoldDB" id="A0A841TFJ6"/>
<keyword evidence="3 12" id="KW-0808">Transferase</keyword>
<evidence type="ECO:0000256" key="9">
    <source>
        <dbReference type="ARBA" id="ARBA00022842"/>
    </source>
</evidence>
<dbReference type="NCBIfam" id="TIGR01391">
    <property type="entry name" value="dnaG"/>
    <property type="match status" value="1"/>
</dbReference>
<keyword evidence="4 12" id="KW-0548">Nucleotidyltransferase</keyword>
<evidence type="ECO:0000256" key="3">
    <source>
        <dbReference type="ARBA" id="ARBA00022679"/>
    </source>
</evidence>
<evidence type="ECO:0000256" key="2">
    <source>
        <dbReference type="ARBA" id="ARBA00022515"/>
    </source>
</evidence>
<dbReference type="Gene3D" id="3.90.980.10">
    <property type="entry name" value="DNA primase, catalytic core, N-terminal domain"/>
    <property type="match status" value="1"/>
</dbReference>
<feature type="zinc finger region" description="CHC2-type" evidence="12 14">
    <location>
        <begin position="41"/>
        <end position="65"/>
    </location>
</feature>
<dbReference type="GO" id="GO:0003677">
    <property type="term" value="F:DNA binding"/>
    <property type="evidence" value="ECO:0007669"/>
    <property type="project" value="UniProtKB-KW"/>
</dbReference>
<keyword evidence="2 12" id="KW-0639">Primosome</keyword>
<evidence type="ECO:0000313" key="16">
    <source>
        <dbReference type="EMBL" id="MBB6678729.1"/>
    </source>
</evidence>
<dbReference type="InterPro" id="IPR036185">
    <property type="entry name" value="DNA_heli_DnaB-like_N_sf"/>
</dbReference>
<dbReference type="EC" id="2.7.7.101" evidence="12"/>
<organism evidence="16 17">
    <name type="scientific">Cohnella lubricantis</name>
    <dbReference type="NCBI Taxonomy" id="2163172"/>
    <lineage>
        <taxon>Bacteria</taxon>
        <taxon>Bacillati</taxon>
        <taxon>Bacillota</taxon>
        <taxon>Bacilli</taxon>
        <taxon>Bacillales</taxon>
        <taxon>Paenibacillaceae</taxon>
        <taxon>Cohnella</taxon>
    </lineage>
</organism>
<dbReference type="HAMAP" id="MF_00974">
    <property type="entry name" value="DNA_primase_DnaG"/>
    <property type="match status" value="1"/>
</dbReference>
<evidence type="ECO:0000256" key="14">
    <source>
        <dbReference type="PIRSR" id="PIRSR002811-1"/>
    </source>
</evidence>
<dbReference type="GO" id="GO:0005737">
    <property type="term" value="C:cytoplasm"/>
    <property type="evidence" value="ECO:0007669"/>
    <property type="project" value="TreeGrafter"/>
</dbReference>
<dbReference type="GO" id="GO:0005524">
    <property type="term" value="F:ATP binding"/>
    <property type="evidence" value="ECO:0007669"/>
    <property type="project" value="InterPro"/>
</dbReference>
<dbReference type="GO" id="GO:0003899">
    <property type="term" value="F:DNA-directed RNA polymerase activity"/>
    <property type="evidence" value="ECO:0007669"/>
    <property type="project" value="UniProtKB-UniRule"/>
</dbReference>
<evidence type="ECO:0000256" key="6">
    <source>
        <dbReference type="ARBA" id="ARBA00022723"/>
    </source>
</evidence>
<dbReference type="Pfam" id="PF01807">
    <property type="entry name" value="Zn_ribbon_DnaG"/>
    <property type="match status" value="1"/>
</dbReference>
<dbReference type="GO" id="GO:1990077">
    <property type="term" value="C:primosome complex"/>
    <property type="evidence" value="ECO:0007669"/>
    <property type="project" value="UniProtKB-KW"/>
</dbReference>
<dbReference type="SUPFAM" id="SSF56731">
    <property type="entry name" value="DNA primase core"/>
    <property type="match status" value="1"/>
</dbReference>
<comment type="subunit">
    <text evidence="12">Monomer. Interacts with DnaB.</text>
</comment>
<comment type="caution">
    <text evidence="16">The sequence shown here is derived from an EMBL/GenBank/DDBJ whole genome shotgun (WGS) entry which is preliminary data.</text>
</comment>
<dbReference type="PIRSF" id="PIRSF002811">
    <property type="entry name" value="DnaG"/>
    <property type="match status" value="1"/>
</dbReference>
<feature type="domain" description="Toprim" evidence="15">
    <location>
        <begin position="265"/>
        <end position="346"/>
    </location>
</feature>
<comment type="cofactor">
    <cofactor evidence="12 13 14">
        <name>Zn(2+)</name>
        <dbReference type="ChEBI" id="CHEBI:29105"/>
    </cofactor>
    <text evidence="12 13 14">Binds 1 zinc ion per monomer.</text>
</comment>
<dbReference type="Gene3D" id="3.40.1360.10">
    <property type="match status" value="1"/>
</dbReference>
<gene>
    <name evidence="12" type="primary">dnaG</name>
    <name evidence="16" type="ORF">H4Q31_15675</name>
</gene>
<dbReference type="RefSeq" id="WP_185179995.1">
    <property type="nucleotide sequence ID" value="NZ_CBCSEP010000035.1"/>
</dbReference>
<evidence type="ECO:0000259" key="15">
    <source>
        <dbReference type="PROSITE" id="PS50880"/>
    </source>
</evidence>
<dbReference type="SUPFAM" id="SSF57783">
    <property type="entry name" value="Zinc beta-ribbon"/>
    <property type="match status" value="1"/>
</dbReference>
<dbReference type="Gene3D" id="6.10.140.360">
    <property type="match status" value="1"/>
</dbReference>
<comment type="domain">
    <text evidence="12">Contains an N-terminal zinc-binding domain, a central core domain that contains the primase activity, and a C-terminal DnaB-binding domain.</text>
</comment>
<dbReference type="InterPro" id="IPR036977">
    <property type="entry name" value="DNA_primase_Znf_CHC2"/>
</dbReference>
<dbReference type="Gene3D" id="3.90.580.10">
    <property type="entry name" value="Zinc finger, CHC2-type domain"/>
    <property type="match status" value="1"/>
</dbReference>
<keyword evidence="7 12" id="KW-0863">Zinc-finger</keyword>
<evidence type="ECO:0000313" key="17">
    <source>
        <dbReference type="Proteomes" id="UP000574133"/>
    </source>
</evidence>
<dbReference type="PROSITE" id="PS50880">
    <property type="entry name" value="TOPRIM"/>
    <property type="match status" value="1"/>
</dbReference>
<evidence type="ECO:0000256" key="8">
    <source>
        <dbReference type="ARBA" id="ARBA00022833"/>
    </source>
</evidence>
<keyword evidence="9" id="KW-0460">Magnesium</keyword>
<dbReference type="InterPro" id="IPR050219">
    <property type="entry name" value="DnaG_primase"/>
</dbReference>
<evidence type="ECO:0000256" key="5">
    <source>
        <dbReference type="ARBA" id="ARBA00022705"/>
    </source>
</evidence>
<dbReference type="InterPro" id="IPR030846">
    <property type="entry name" value="DnaG_bac"/>
</dbReference>
<accession>A0A841TFJ6</accession>
<comment type="function">
    <text evidence="12 13">RNA polymerase that catalyzes the synthesis of short RNA molecules used as primers for DNA polymerase during DNA replication.</text>
</comment>
<evidence type="ECO:0000256" key="4">
    <source>
        <dbReference type="ARBA" id="ARBA00022695"/>
    </source>
</evidence>
<dbReference type="InterPro" id="IPR006295">
    <property type="entry name" value="DNA_primase_DnaG"/>
</dbReference>
<dbReference type="Proteomes" id="UP000574133">
    <property type="component" value="Unassembled WGS sequence"/>
</dbReference>
<reference evidence="16 17" key="1">
    <citation type="submission" date="2020-08" db="EMBL/GenBank/DDBJ databases">
        <title>Cohnella phylogeny.</title>
        <authorList>
            <person name="Dunlap C."/>
        </authorList>
    </citation>
    <scope>NUCLEOTIDE SEQUENCE [LARGE SCALE GENOMIC DNA]</scope>
    <source>
        <strain evidence="16 17">DSM 103658</strain>
    </source>
</reference>
<dbReference type="InterPro" id="IPR037068">
    <property type="entry name" value="DNA_primase_core_N_sf"/>
</dbReference>
<dbReference type="Gene3D" id="1.10.860.10">
    <property type="entry name" value="DNAb Helicase, Chain A"/>
    <property type="match status" value="1"/>
</dbReference>
<keyword evidence="1 12" id="KW-0240">DNA-directed RNA polymerase</keyword>
<evidence type="ECO:0000256" key="10">
    <source>
        <dbReference type="ARBA" id="ARBA00023125"/>
    </source>
</evidence>
<dbReference type="SUPFAM" id="SSF48024">
    <property type="entry name" value="N-terminal domain of DnaB helicase"/>
    <property type="match status" value="1"/>
</dbReference>
<keyword evidence="11 12" id="KW-0804">Transcription</keyword>
<protein>
    <recommendedName>
        <fullName evidence="12 13">DNA primase</fullName>
        <ecNumber evidence="12">2.7.7.101</ecNumber>
    </recommendedName>
</protein>